<keyword evidence="7" id="KW-1185">Reference proteome</keyword>
<dbReference type="PANTHER" id="PTHR23111:SF40">
    <property type="entry name" value="RNA-BINDING PROTEIN INVOLVED IN HETEROCHROMATIN ASSEMBLY-RELATED"/>
    <property type="match status" value="1"/>
</dbReference>
<dbReference type="SUPFAM" id="SSF90209">
    <property type="entry name" value="Ran binding protein zinc finger-like"/>
    <property type="match status" value="2"/>
</dbReference>
<dbReference type="GO" id="GO:0003729">
    <property type="term" value="F:mRNA binding"/>
    <property type="evidence" value="ECO:0007669"/>
    <property type="project" value="TreeGrafter"/>
</dbReference>
<evidence type="ECO:0000313" key="7">
    <source>
        <dbReference type="Proteomes" id="UP001050691"/>
    </source>
</evidence>
<protein>
    <recommendedName>
        <fullName evidence="5">RanBP2-type domain-containing protein</fullName>
    </recommendedName>
</protein>
<sequence length="430" mass="46683">MNDGPISLWTLKEEWGGRPVGKEEFVWAVFKSHDQLLKAMIALSIGTGGGLGGVSISTALESDLEPFMKLRKVEFSTWQYPAIQNIPVITTTTTTPANGSTHTHGNSFRQGDWICTCATHNFMRNSLCIVCGSPRHYHYRRNVPSSLKQLPIILTPSGRALSTGGKVQNISRNPMAPCIIFWPDNEPFPESSQIRPAIHYGSHNTPAPPILNTGNKGPIEQQPGDWVCGKCEYLNWRRRKVCQTCYPYAEGNTDGISPAVQAERLAVLAQVLGTATTTRTIMTTAAVAPQSPSSTTDTTTSIHCSPRSSPSISFLSVPLFSSSPEFKSNIIASSCPESVLPLPSPAFDPPLGLPSYMKDDQNVNVNNCGHPCSPSLPLVPSMPPAVTHGLSTSTRRQSSLTLIPSHDNLSSIWTMSGEELDSTLQFNTYC</sequence>
<proteinExistence type="predicted"/>
<evidence type="ECO:0000256" key="3">
    <source>
        <dbReference type="ARBA" id="ARBA00022833"/>
    </source>
</evidence>
<keyword evidence="2 4" id="KW-0863">Zinc-finger</keyword>
<dbReference type="EMBL" id="BPWL01000009">
    <property type="protein sequence ID" value="GJJ13973.1"/>
    <property type="molecule type" value="Genomic_DNA"/>
</dbReference>
<evidence type="ECO:0000256" key="4">
    <source>
        <dbReference type="PROSITE-ProRule" id="PRU00322"/>
    </source>
</evidence>
<gene>
    <name evidence="6" type="ORF">Clacol_008230</name>
</gene>
<keyword evidence="3" id="KW-0862">Zinc</keyword>
<dbReference type="SMART" id="SM00547">
    <property type="entry name" value="ZnF_RBZ"/>
    <property type="match status" value="2"/>
</dbReference>
<dbReference type="Proteomes" id="UP001050691">
    <property type="component" value="Unassembled WGS sequence"/>
</dbReference>
<name>A0AAV5ALK1_9AGAM</name>
<accession>A0AAV5ALK1</accession>
<comment type="caution">
    <text evidence="6">The sequence shown here is derived from an EMBL/GenBank/DDBJ whole genome shotgun (WGS) entry which is preliminary data.</text>
</comment>
<organism evidence="6 7">
    <name type="scientific">Clathrus columnatus</name>
    <dbReference type="NCBI Taxonomy" id="1419009"/>
    <lineage>
        <taxon>Eukaryota</taxon>
        <taxon>Fungi</taxon>
        <taxon>Dikarya</taxon>
        <taxon>Basidiomycota</taxon>
        <taxon>Agaricomycotina</taxon>
        <taxon>Agaricomycetes</taxon>
        <taxon>Phallomycetidae</taxon>
        <taxon>Phallales</taxon>
        <taxon>Clathraceae</taxon>
        <taxon>Clathrus</taxon>
    </lineage>
</organism>
<evidence type="ECO:0000313" key="6">
    <source>
        <dbReference type="EMBL" id="GJJ13973.1"/>
    </source>
</evidence>
<feature type="domain" description="RanBP2-type" evidence="5">
    <location>
        <begin position="109"/>
        <end position="137"/>
    </location>
</feature>
<dbReference type="GO" id="GO:0008270">
    <property type="term" value="F:zinc ion binding"/>
    <property type="evidence" value="ECO:0007669"/>
    <property type="project" value="UniProtKB-KW"/>
</dbReference>
<reference evidence="6" key="1">
    <citation type="submission" date="2021-10" db="EMBL/GenBank/DDBJ databases">
        <title>De novo Genome Assembly of Clathrus columnatus (Basidiomycota, Fungi) Using Illumina and Nanopore Sequence Data.</title>
        <authorList>
            <person name="Ogiso-Tanaka E."/>
            <person name="Itagaki H."/>
            <person name="Hosoya T."/>
            <person name="Hosaka K."/>
        </authorList>
    </citation>
    <scope>NUCLEOTIDE SEQUENCE</scope>
    <source>
        <strain evidence="6">MO-923</strain>
    </source>
</reference>
<dbReference type="AlphaFoldDB" id="A0AAV5ALK1"/>
<dbReference type="PROSITE" id="PS50199">
    <property type="entry name" value="ZF_RANBP2_2"/>
    <property type="match status" value="1"/>
</dbReference>
<dbReference type="Gene3D" id="4.10.1060.10">
    <property type="entry name" value="Zinc finger, RanBP2-type"/>
    <property type="match status" value="2"/>
</dbReference>
<dbReference type="InterPro" id="IPR036443">
    <property type="entry name" value="Znf_RanBP2_sf"/>
</dbReference>
<dbReference type="PANTHER" id="PTHR23111">
    <property type="entry name" value="ZINC FINGER PROTEIN"/>
    <property type="match status" value="1"/>
</dbReference>
<dbReference type="InterPro" id="IPR001876">
    <property type="entry name" value="Znf_RanBP2"/>
</dbReference>
<evidence type="ECO:0000256" key="2">
    <source>
        <dbReference type="ARBA" id="ARBA00022771"/>
    </source>
</evidence>
<evidence type="ECO:0000259" key="5">
    <source>
        <dbReference type="PROSITE" id="PS50199"/>
    </source>
</evidence>
<dbReference type="PROSITE" id="PS01358">
    <property type="entry name" value="ZF_RANBP2_1"/>
    <property type="match status" value="1"/>
</dbReference>
<evidence type="ECO:0000256" key="1">
    <source>
        <dbReference type="ARBA" id="ARBA00022723"/>
    </source>
</evidence>
<keyword evidence="1" id="KW-0479">Metal-binding</keyword>